<dbReference type="InterPro" id="IPR019531">
    <property type="entry name" value="Pmp4"/>
</dbReference>
<protein>
    <recommendedName>
        <fullName evidence="3">Peroxisomal membrane protein 4</fullName>
    </recommendedName>
</protein>
<organism evidence="1 2">
    <name type="scientific">Paecilomyces lecythidis</name>
    <dbReference type="NCBI Taxonomy" id="3004212"/>
    <lineage>
        <taxon>Eukaryota</taxon>
        <taxon>Fungi</taxon>
        <taxon>Dikarya</taxon>
        <taxon>Ascomycota</taxon>
        <taxon>Pezizomycotina</taxon>
        <taxon>Eurotiomycetes</taxon>
        <taxon>Eurotiomycetidae</taxon>
        <taxon>Eurotiales</taxon>
        <taxon>Thermoascaceae</taxon>
        <taxon>Paecilomyces</taxon>
    </lineage>
</organism>
<dbReference type="Proteomes" id="UP001583193">
    <property type="component" value="Unassembled WGS sequence"/>
</dbReference>
<comment type="caution">
    <text evidence="1">The sequence shown here is derived from an EMBL/GenBank/DDBJ whole genome shotgun (WGS) entry which is preliminary data.</text>
</comment>
<keyword evidence="2" id="KW-1185">Reference proteome</keyword>
<name>A0ABR3XV89_9EURO</name>
<dbReference type="Pfam" id="PF02466">
    <property type="entry name" value="Tim17"/>
    <property type="match status" value="1"/>
</dbReference>
<evidence type="ECO:0008006" key="3">
    <source>
        <dbReference type="Google" id="ProtNLM"/>
    </source>
</evidence>
<reference evidence="1 2" key="1">
    <citation type="journal article" date="2024" name="IMA Fungus">
        <title>IMA Genome - F19 : A genome assembly and annotation guide to empower mycologists, including annotated draft genome sequences of Ceratocystis pirilliformis, Diaporthe australafricana, Fusarium ophioides, Paecilomyces lecythidis, and Sporothrix stenoceras.</title>
        <authorList>
            <person name="Aylward J."/>
            <person name="Wilson A.M."/>
            <person name="Visagie C.M."/>
            <person name="Spraker J."/>
            <person name="Barnes I."/>
            <person name="Buitendag C."/>
            <person name="Ceriani C."/>
            <person name="Del Mar Angel L."/>
            <person name="du Plessis D."/>
            <person name="Fuchs T."/>
            <person name="Gasser K."/>
            <person name="Kramer D."/>
            <person name="Li W."/>
            <person name="Munsamy K."/>
            <person name="Piso A."/>
            <person name="Price J.L."/>
            <person name="Sonnekus B."/>
            <person name="Thomas C."/>
            <person name="van der Nest A."/>
            <person name="van Dijk A."/>
            <person name="van Heerden A."/>
            <person name="van Vuuren N."/>
            <person name="Yilmaz N."/>
            <person name="Duong T.A."/>
            <person name="van der Merwe N.A."/>
            <person name="Wingfield M.J."/>
            <person name="Wingfield B.D."/>
        </authorList>
    </citation>
    <scope>NUCLEOTIDE SEQUENCE [LARGE SCALE GENOMIC DNA]</scope>
    <source>
        <strain evidence="1 2">CMW 18167</strain>
    </source>
</reference>
<dbReference type="PANTHER" id="PTHR15460">
    <property type="entry name" value="PEROXISOMAL MEMBRANE PROTEIN 4"/>
    <property type="match status" value="1"/>
</dbReference>
<proteinExistence type="predicted"/>
<dbReference type="EMBL" id="JAVDPF010000010">
    <property type="protein sequence ID" value="KAL1879478.1"/>
    <property type="molecule type" value="Genomic_DNA"/>
</dbReference>
<sequence length="217" mass="24478">MDAIMERLNAIVLDPDLAPFLAIIKGARNGAVYGAKVRFPHALVMIFLFRSGTIQEKTKLVLKATRLHARNLATFAIVYKGTLVALRALGPVRSQKEGRYDTFMAGLLGGYVVFGRNPGSVSQQIVIYVFARVMLALAKIAIQPNIHPLSHLITPEAREKMTNNAWPVFASFTWAFVMYIFRWYPDTLASSLRSSMKYIYADSDHWDSFRNLLVHNK</sequence>
<evidence type="ECO:0000313" key="2">
    <source>
        <dbReference type="Proteomes" id="UP001583193"/>
    </source>
</evidence>
<dbReference type="PIRSF" id="PIRSF013674">
    <property type="entry name" value="PXMP4"/>
    <property type="match status" value="1"/>
</dbReference>
<accession>A0ABR3XV89</accession>
<dbReference type="PANTHER" id="PTHR15460:SF3">
    <property type="entry name" value="PEROXISOMAL MEMBRANE PROTEIN 4"/>
    <property type="match status" value="1"/>
</dbReference>
<gene>
    <name evidence="1" type="ORF">Plec18167_003935</name>
</gene>
<evidence type="ECO:0000313" key="1">
    <source>
        <dbReference type="EMBL" id="KAL1879478.1"/>
    </source>
</evidence>